<dbReference type="EMBL" id="CM043020">
    <property type="protein sequence ID" value="KAI4459041.1"/>
    <property type="molecule type" value="Genomic_DNA"/>
</dbReference>
<reference evidence="1" key="1">
    <citation type="submission" date="2022-04" db="EMBL/GenBank/DDBJ databases">
        <title>Chromosome-scale genome assembly of Holotrichia oblita Faldermann.</title>
        <authorList>
            <person name="Rongchong L."/>
        </authorList>
    </citation>
    <scope>NUCLEOTIDE SEQUENCE</scope>
    <source>
        <strain evidence="1">81SQS9</strain>
    </source>
</reference>
<protein>
    <submittedName>
        <fullName evidence="1">Adamts a disintegrin and metalloprotease with thrombospondin motifs protease</fullName>
    </submittedName>
</protein>
<proteinExistence type="predicted"/>
<keyword evidence="2" id="KW-1185">Reference proteome</keyword>
<keyword evidence="1" id="KW-0378">Hydrolase</keyword>
<comment type="caution">
    <text evidence="1">The sequence shown here is derived from an EMBL/GenBank/DDBJ whole genome shotgun (WGS) entry which is preliminary data.</text>
</comment>
<dbReference type="Proteomes" id="UP001056778">
    <property type="component" value="Chromosome 6"/>
</dbReference>
<gene>
    <name evidence="1" type="ORF">MML48_6g00000472</name>
</gene>
<accession>A0ACB9SWV8</accession>
<evidence type="ECO:0000313" key="1">
    <source>
        <dbReference type="EMBL" id="KAI4459041.1"/>
    </source>
</evidence>
<name>A0ACB9SWV8_HOLOL</name>
<organism evidence="1 2">
    <name type="scientific">Holotrichia oblita</name>
    <name type="common">Chafer beetle</name>
    <dbReference type="NCBI Taxonomy" id="644536"/>
    <lineage>
        <taxon>Eukaryota</taxon>
        <taxon>Metazoa</taxon>
        <taxon>Ecdysozoa</taxon>
        <taxon>Arthropoda</taxon>
        <taxon>Hexapoda</taxon>
        <taxon>Insecta</taxon>
        <taxon>Pterygota</taxon>
        <taxon>Neoptera</taxon>
        <taxon>Endopterygota</taxon>
        <taxon>Coleoptera</taxon>
        <taxon>Polyphaga</taxon>
        <taxon>Scarabaeiformia</taxon>
        <taxon>Scarabaeidae</taxon>
        <taxon>Melolonthinae</taxon>
        <taxon>Holotrichia</taxon>
    </lineage>
</organism>
<sequence length="177" mass="20645">MDLYGRHICEIVCLGILILCFVFNDCVCDERSHRVKRWLVFNKNSRFFARLNGKDNVVPWNTLITHGWGFRINYQLPDTENRKHRFFKRDIHGEIDKIQNPWGQQGYSCLMKFLCQIVAKIKASKICGMFCEIGNIIAESEGYDADFFYSLVSKCDVYNERCPYDIEHTAPPPGMTS</sequence>
<keyword evidence="1" id="KW-0645">Protease</keyword>
<keyword evidence="1" id="KW-0482">Metalloprotease</keyword>
<evidence type="ECO:0000313" key="2">
    <source>
        <dbReference type="Proteomes" id="UP001056778"/>
    </source>
</evidence>